<feature type="active site" description="Proton acceptor" evidence="6">
    <location>
        <position position="241"/>
    </location>
</feature>
<dbReference type="SUPFAM" id="SSF51735">
    <property type="entry name" value="NAD(P)-binding Rossmann-fold domains"/>
    <property type="match status" value="1"/>
</dbReference>
<keyword evidence="5 6" id="KW-0119">Carbohydrate metabolism</keyword>
<protein>
    <recommendedName>
        <fullName evidence="6">Glucose-6-phosphate 1-dehydrogenase</fullName>
        <shortName evidence="6">G6PD</shortName>
        <ecNumber evidence="6">1.1.1.49</ecNumber>
    </recommendedName>
</protein>
<name>A0A0H4J019_9PROT</name>
<gene>
    <name evidence="6" type="primary">zwf</name>
    <name evidence="9" type="ORF">VI33_00925</name>
</gene>
<keyword evidence="4 6" id="KW-0560">Oxidoreductase</keyword>
<keyword evidence="10" id="KW-1185">Reference proteome</keyword>
<feature type="domain" description="Glucose-6-phosphate dehydrogenase C-terminal" evidence="8">
    <location>
        <begin position="191"/>
        <end position="481"/>
    </location>
</feature>
<evidence type="ECO:0000313" key="10">
    <source>
        <dbReference type="Proteomes" id="UP000066549"/>
    </source>
</evidence>
<dbReference type="OrthoDB" id="9802739at2"/>
<dbReference type="Gene3D" id="3.30.360.10">
    <property type="entry name" value="Dihydrodipicolinate Reductase, domain 2"/>
    <property type="match status" value="1"/>
</dbReference>
<feature type="binding site" evidence="6">
    <location>
        <position position="149"/>
    </location>
    <ligand>
        <name>NADP(+)</name>
        <dbReference type="ChEBI" id="CHEBI:58349"/>
    </ligand>
</feature>
<evidence type="ECO:0000256" key="2">
    <source>
        <dbReference type="ARBA" id="ARBA00022526"/>
    </source>
</evidence>
<evidence type="ECO:0000313" key="9">
    <source>
        <dbReference type="EMBL" id="AKO65365.1"/>
    </source>
</evidence>
<feature type="binding site" evidence="6">
    <location>
        <position position="47"/>
    </location>
    <ligand>
        <name>NADP(+)</name>
        <dbReference type="ChEBI" id="CHEBI:58349"/>
    </ligand>
</feature>
<dbReference type="NCBIfam" id="TIGR00871">
    <property type="entry name" value="zwf"/>
    <property type="match status" value="1"/>
</dbReference>
<evidence type="ECO:0000256" key="6">
    <source>
        <dbReference type="HAMAP-Rule" id="MF_00966"/>
    </source>
</evidence>
<comment type="pathway">
    <text evidence="1 6">Carbohydrate degradation; pentose phosphate pathway; D-ribulose 5-phosphate from D-glucose 6-phosphate (oxidative stage): step 1/3.</text>
</comment>
<feature type="binding site" evidence="6">
    <location>
        <position position="340"/>
    </location>
    <ligand>
        <name>substrate</name>
    </ligand>
</feature>
<comment type="catalytic activity">
    <reaction evidence="6">
        <text>D-glucose 6-phosphate + NADP(+) = 6-phospho-D-glucono-1,5-lactone + NADPH + H(+)</text>
        <dbReference type="Rhea" id="RHEA:15841"/>
        <dbReference type="ChEBI" id="CHEBI:15378"/>
        <dbReference type="ChEBI" id="CHEBI:57783"/>
        <dbReference type="ChEBI" id="CHEBI:57955"/>
        <dbReference type="ChEBI" id="CHEBI:58349"/>
        <dbReference type="ChEBI" id="CHEBI:61548"/>
        <dbReference type="EC" id="1.1.1.49"/>
    </reaction>
</comment>
<comment type="caution">
    <text evidence="6">Lacks conserved residue(s) required for the propagation of feature annotation.</text>
</comment>
<dbReference type="GO" id="GO:0004345">
    <property type="term" value="F:glucose-6-phosphate dehydrogenase activity"/>
    <property type="evidence" value="ECO:0007669"/>
    <property type="project" value="UniProtKB-UniRule"/>
</dbReference>
<dbReference type="GO" id="GO:0005829">
    <property type="term" value="C:cytosol"/>
    <property type="evidence" value="ECO:0007669"/>
    <property type="project" value="TreeGrafter"/>
</dbReference>
<feature type="binding site" evidence="6">
    <location>
        <position position="236"/>
    </location>
    <ligand>
        <name>substrate</name>
    </ligand>
</feature>
<dbReference type="GO" id="GO:0009051">
    <property type="term" value="P:pentose-phosphate shunt, oxidative branch"/>
    <property type="evidence" value="ECO:0007669"/>
    <property type="project" value="TreeGrafter"/>
</dbReference>
<dbReference type="InterPro" id="IPR022675">
    <property type="entry name" value="G6P_DH_C"/>
</dbReference>
<evidence type="ECO:0000256" key="3">
    <source>
        <dbReference type="ARBA" id="ARBA00022857"/>
    </source>
</evidence>
<evidence type="ECO:0000259" key="8">
    <source>
        <dbReference type="Pfam" id="PF02781"/>
    </source>
</evidence>
<dbReference type="Pfam" id="PF02781">
    <property type="entry name" value="G6PD_C"/>
    <property type="match status" value="1"/>
</dbReference>
<dbReference type="Pfam" id="PF00479">
    <property type="entry name" value="G6PD_N"/>
    <property type="match status" value="1"/>
</dbReference>
<dbReference type="InterPro" id="IPR022674">
    <property type="entry name" value="G6P_DH_NAD-bd"/>
</dbReference>
<dbReference type="SUPFAM" id="SSF55347">
    <property type="entry name" value="Glyceraldehyde-3-phosphate dehydrogenase-like, C-terminal domain"/>
    <property type="match status" value="1"/>
</dbReference>
<organism evidence="9 10">
    <name type="scientific">Methylophilales bacterium MBRS-H7</name>
    <dbReference type="NCBI Taxonomy" id="1623450"/>
    <lineage>
        <taxon>Bacteria</taxon>
        <taxon>Pseudomonadati</taxon>
        <taxon>Pseudomonadota</taxon>
        <taxon>Betaproteobacteria</taxon>
        <taxon>Nitrosomonadales</taxon>
        <taxon>OM43 clade</taxon>
    </lineage>
</organism>
<evidence type="ECO:0000256" key="5">
    <source>
        <dbReference type="ARBA" id="ARBA00023277"/>
    </source>
</evidence>
<dbReference type="PATRIC" id="fig|1623450.3.peg.189"/>
<feature type="binding site" evidence="6">
    <location>
        <position position="217"/>
    </location>
    <ligand>
        <name>substrate</name>
    </ligand>
</feature>
<evidence type="ECO:0000256" key="4">
    <source>
        <dbReference type="ARBA" id="ARBA00023002"/>
    </source>
</evidence>
<dbReference type="PRINTS" id="PR00079">
    <property type="entry name" value="G6PDHDRGNASE"/>
</dbReference>
<accession>A0A0H4J019</accession>
<comment type="similarity">
    <text evidence="6">Belongs to the glucose-6-phosphate dehydrogenase family.</text>
</comment>
<keyword evidence="2 6" id="KW-0313">Glucose metabolism</keyword>
<sequence>MTQKEASSLLLFGAKGNLARVKLFPGLFKLDLAGKLHPDMKIVSIGRQEESHEEWLINLKSIIRAKYDKDLNQTVLDRFLNRNIYHANLPDDPDAFTKLSDRLIQEGFSQNLAFFLSVRPSDFALIVDQLAEANLLDESSHWKRVLIEKPFGVNTETAQTLQDSISKHLKESQIYRIDHYLGKFALQNILFTRFYNTLLEPIWNNQYIDHIQVTNHETLGVGDRTTFYDATGALRDMMQSHILQTLTLATMEKPKSFSPNDVREEKIKLLNQIKPVPIDDFEKYVFRAQYTSGTISNEGEVKGYLEELGQESNVETYAAVKFFIDNDRWRDVPIYLRTAKRLHENATYISVKLKPMKTPNGEINDNWIIISIQPKESIHIEINTKVPGLDETKSRKIQLDGGIRFEGDETIDSYETLMLDLIEGNQSRFLHIDEVNAQWKLIDPIIEKWQDPSVPVHTYPAGSKDPIDSKIIFENSDQFWRSSINIE</sequence>
<dbReference type="Gene3D" id="3.40.50.720">
    <property type="entry name" value="NAD(P)-binding Rossmann-like Domain"/>
    <property type="match status" value="1"/>
</dbReference>
<dbReference type="Proteomes" id="UP000066549">
    <property type="component" value="Chromosome"/>
</dbReference>
<dbReference type="AlphaFoldDB" id="A0A0H4J019"/>
<evidence type="ECO:0000256" key="1">
    <source>
        <dbReference type="ARBA" id="ARBA00004937"/>
    </source>
</evidence>
<dbReference type="EC" id="1.1.1.49" evidence="6"/>
<dbReference type="PANTHER" id="PTHR23429">
    <property type="entry name" value="GLUCOSE-6-PHOSPHATE 1-DEHYDROGENASE G6PD"/>
    <property type="match status" value="1"/>
</dbReference>
<comment type="function">
    <text evidence="6">Catalyzes the oxidation of glucose 6-phosphate to 6-phosphogluconolactone.</text>
</comment>
<feature type="binding site" evidence="6">
    <location>
        <position position="179"/>
    </location>
    <ligand>
        <name>substrate</name>
    </ligand>
</feature>
<dbReference type="GO" id="GO:0006006">
    <property type="term" value="P:glucose metabolic process"/>
    <property type="evidence" value="ECO:0007669"/>
    <property type="project" value="UniProtKB-KW"/>
</dbReference>
<proteinExistence type="inferred from homology"/>
<dbReference type="PIRSF" id="PIRSF000110">
    <property type="entry name" value="G6PD"/>
    <property type="match status" value="1"/>
</dbReference>
<dbReference type="HAMAP" id="MF_00966">
    <property type="entry name" value="G6PD"/>
    <property type="match status" value="1"/>
</dbReference>
<dbReference type="GO" id="GO:0050661">
    <property type="term" value="F:NADP binding"/>
    <property type="evidence" value="ECO:0007669"/>
    <property type="project" value="UniProtKB-UniRule"/>
</dbReference>
<reference evidence="9 10" key="1">
    <citation type="submission" date="2015-03" db="EMBL/GenBank/DDBJ databases">
        <title>Comparative analysis of the OM43 clade including a novel species from Red Sea uncovers genomic and metabolic diversity among marine methylotrophs.</title>
        <authorList>
            <person name="Jimenez-Infante F."/>
            <person name="Ngugi D.K."/>
            <person name="Vinu M."/>
            <person name="Alam I."/>
            <person name="Kamau A."/>
            <person name="Blom J."/>
            <person name="Bajic V.B."/>
            <person name="Stingl U."/>
        </authorList>
    </citation>
    <scope>NUCLEOTIDE SEQUENCE [LARGE SCALE GENOMIC DNA]</scope>
    <source>
        <strain evidence="9 10">MBRSH7</strain>
    </source>
</reference>
<dbReference type="InterPro" id="IPR036291">
    <property type="entry name" value="NAD(P)-bd_dom_sf"/>
</dbReference>
<keyword evidence="3 6" id="KW-0521">NADP</keyword>
<dbReference type="PANTHER" id="PTHR23429:SF0">
    <property type="entry name" value="GLUCOSE-6-PHOSPHATE 1-DEHYDROGENASE"/>
    <property type="match status" value="1"/>
</dbReference>
<dbReference type="EMBL" id="CP011002">
    <property type="protein sequence ID" value="AKO65365.1"/>
    <property type="molecule type" value="Genomic_DNA"/>
</dbReference>
<evidence type="ECO:0000259" key="7">
    <source>
        <dbReference type="Pfam" id="PF00479"/>
    </source>
</evidence>
<dbReference type="UniPathway" id="UPA00115">
    <property type="reaction ID" value="UER00408"/>
</dbReference>
<feature type="binding site" evidence="6">
    <location>
        <position position="183"/>
    </location>
    <ligand>
        <name>substrate</name>
    </ligand>
</feature>
<feature type="domain" description="Glucose-6-phosphate dehydrogenase NAD-binding" evidence="7">
    <location>
        <begin position="11"/>
        <end position="188"/>
    </location>
</feature>
<dbReference type="InterPro" id="IPR001282">
    <property type="entry name" value="G6P_DH"/>
</dbReference>